<reference evidence="2 3" key="1">
    <citation type="submission" date="2015-12" db="EMBL/GenBank/DDBJ databases">
        <title>Draft Genome Sequence of Desulfitobacterium hafniense Strain DH, a Sulfate-reducing Bacterium Isolated from Paddy Soils.</title>
        <authorList>
            <person name="Bao P."/>
            <person name="Zhang X."/>
            <person name="Li G."/>
        </authorList>
    </citation>
    <scope>NUCLEOTIDE SEQUENCE [LARGE SCALE GENOMIC DNA]</scope>
    <source>
        <strain evidence="2 3">DH</strain>
    </source>
</reference>
<gene>
    <name evidence="2" type="ORF">AT727_02540</name>
</gene>
<dbReference type="RefSeq" id="WP_058490641.1">
    <property type="nucleotide sequence ID" value="NZ_LOCK01000001.1"/>
</dbReference>
<feature type="transmembrane region" description="Helical" evidence="1">
    <location>
        <begin position="377"/>
        <end position="397"/>
    </location>
</feature>
<feature type="transmembrane region" description="Helical" evidence="1">
    <location>
        <begin position="403"/>
        <end position="423"/>
    </location>
</feature>
<dbReference type="Proteomes" id="UP000054623">
    <property type="component" value="Unassembled WGS sequence"/>
</dbReference>
<dbReference type="AlphaFoldDB" id="A0A0W1JQQ3"/>
<proteinExistence type="predicted"/>
<comment type="caution">
    <text evidence="2">The sequence shown here is derived from an EMBL/GenBank/DDBJ whole genome shotgun (WGS) entry which is preliminary data.</text>
</comment>
<feature type="transmembrane region" description="Helical" evidence="1">
    <location>
        <begin position="217"/>
        <end position="240"/>
    </location>
</feature>
<keyword evidence="1" id="KW-0812">Transmembrane</keyword>
<keyword evidence="1" id="KW-0472">Membrane</keyword>
<evidence type="ECO:0000313" key="3">
    <source>
        <dbReference type="Proteomes" id="UP000054623"/>
    </source>
</evidence>
<feature type="transmembrane region" description="Helical" evidence="1">
    <location>
        <begin position="138"/>
        <end position="159"/>
    </location>
</feature>
<feature type="transmembrane region" description="Helical" evidence="1">
    <location>
        <begin position="61"/>
        <end position="84"/>
    </location>
</feature>
<feature type="transmembrane region" description="Helical" evidence="1">
    <location>
        <begin position="12"/>
        <end position="29"/>
    </location>
</feature>
<accession>A0A0W1JQQ3</accession>
<feature type="transmembrane region" description="Helical" evidence="1">
    <location>
        <begin position="171"/>
        <end position="187"/>
    </location>
</feature>
<evidence type="ECO:0008006" key="4">
    <source>
        <dbReference type="Google" id="ProtNLM"/>
    </source>
</evidence>
<protein>
    <recommendedName>
        <fullName evidence="4">Glycosyltransferase RgtA/B/C/D-like domain-containing protein</fullName>
    </recommendedName>
</protein>
<sequence length="481" mass="55676">MIKTKILGLLDRKISLFTFAFILMAIYLFPHKDLISASQDAVETWQVVKTFLDPDPYHSYIMYKGFLAIIPNLIFYQLSVLLHFDQFFFLKLFNSFGFAYMVTVGIPYFFSFLFEKKLENYKIYILTIILFFGIRENFSFLSIDVSSIIVLLLTVNSVIRINNAKSRLPMIYYLYTGIIFAMCLSFSGQYLPGAVFAMLFLLFSKLIPIVKKKQIHFRFIIIVLCFTLGFSVINITNSYFVETRVQPVRDAGEWLPTGEEWLKFALTNNMLMSKHNPYIPDNRGEAILILEGADIHSIELGGGSYGFKEYVKLVFSYPLDFIVRWLNRLFLGISIDNVGLKNSEPHISYLFVSYSLLFLSLLTMIKHCDRVKRFLDIRTFLVFALIIPSLVPCTMHVEMRYFMSIQILIAGTALLSDTLWKPVKDLIKSAKKMKTNTRFQIGEIKISNVFMSYIIFMTLCILLIATQYELMGPDLPILFSK</sequence>
<keyword evidence="1" id="KW-1133">Transmembrane helix</keyword>
<evidence type="ECO:0000256" key="1">
    <source>
        <dbReference type="SAM" id="Phobius"/>
    </source>
</evidence>
<feature type="transmembrane region" description="Helical" evidence="1">
    <location>
        <begin position="96"/>
        <end position="114"/>
    </location>
</feature>
<dbReference type="EMBL" id="LOCK01000001">
    <property type="protein sequence ID" value="KTE93853.1"/>
    <property type="molecule type" value="Genomic_DNA"/>
</dbReference>
<evidence type="ECO:0000313" key="2">
    <source>
        <dbReference type="EMBL" id="KTE93853.1"/>
    </source>
</evidence>
<name>A0A0W1JQQ3_DESHA</name>
<organism evidence="2 3">
    <name type="scientific">Desulfitobacterium hafniense</name>
    <name type="common">Desulfitobacterium frappieri</name>
    <dbReference type="NCBI Taxonomy" id="49338"/>
    <lineage>
        <taxon>Bacteria</taxon>
        <taxon>Bacillati</taxon>
        <taxon>Bacillota</taxon>
        <taxon>Clostridia</taxon>
        <taxon>Eubacteriales</taxon>
        <taxon>Desulfitobacteriaceae</taxon>
        <taxon>Desulfitobacterium</taxon>
    </lineage>
</organism>
<feature type="transmembrane region" description="Helical" evidence="1">
    <location>
        <begin position="444"/>
        <end position="465"/>
    </location>
</feature>